<gene>
    <name evidence="1" type="ORF">BP5796_12116</name>
</gene>
<keyword evidence="2" id="KW-1185">Reference proteome</keyword>
<comment type="caution">
    <text evidence="1">The sequence shown here is derived from an EMBL/GenBank/DDBJ whole genome shotgun (WGS) entry which is preliminary data.</text>
</comment>
<accession>A0A3D8QBH0</accession>
<dbReference type="OrthoDB" id="3565252at2759"/>
<evidence type="ECO:0000313" key="2">
    <source>
        <dbReference type="Proteomes" id="UP000256328"/>
    </source>
</evidence>
<organism evidence="1 2">
    <name type="scientific">Coleophoma crateriformis</name>
    <dbReference type="NCBI Taxonomy" id="565419"/>
    <lineage>
        <taxon>Eukaryota</taxon>
        <taxon>Fungi</taxon>
        <taxon>Dikarya</taxon>
        <taxon>Ascomycota</taxon>
        <taxon>Pezizomycotina</taxon>
        <taxon>Leotiomycetes</taxon>
        <taxon>Helotiales</taxon>
        <taxon>Dermateaceae</taxon>
        <taxon>Coleophoma</taxon>
    </lineage>
</organism>
<dbReference type="AlphaFoldDB" id="A0A3D8QBH0"/>
<evidence type="ECO:0000313" key="1">
    <source>
        <dbReference type="EMBL" id="RDW59192.1"/>
    </source>
</evidence>
<dbReference type="EMBL" id="PDLN01000020">
    <property type="protein sequence ID" value="RDW59192.1"/>
    <property type="molecule type" value="Genomic_DNA"/>
</dbReference>
<proteinExistence type="predicted"/>
<protein>
    <submittedName>
        <fullName evidence="1">Uncharacterized protein</fullName>
    </submittedName>
</protein>
<sequence length="589" mass="65176">MEGCLANWNTFLCHPPSHLPHELFQLQQSPVSRASAEVSRIQASKAATLDASSIAEPRKRDNIRDSCNTKNTHVITMTPIPTTSSSSPSYPPHSSLPYTFTFPSTNVSQWLDYGCRGLEIRPAPASLRPAYEEDIHPVILHVLAEHDLITAGLAEIHVFRMGFDGPGALTILIIFAHNAIAPLQAEAILTSILTQLPLSATSLFCPREAVAEEVNCARPDPVQMDICHSRWTETLNLYSPQDVFPRCTHVYDTAPLPGSSISVDESKTTGTLFGYFQHDEEIYALTSAHVVHGPNRILDKQPYTFSGQADEQRYDIYLPSFADHTFVQGLLQEKIEFLQLGGDRYTVEVATVQKHLQQAQQYDQHLGSVKATSGLVKPPSENSRLDWALIQCRKDNTPEHRYINTGSLEQHALGRSPLLPMALTEKQKSNLEDWSTEPGLIRQINHCFSSSPSPAFGPISSNHFQAGGLYVKPPSARAHRFNLGGCNNIMSTLYHRDFGLTREWAFLPVLLAGGRCNKLSGRGDEGSSLLNSSFAIEGMIWGNNQLPSCVDVTFVTPIVAVLADVEERMGWARGSPQWLSFNGREHDSE</sequence>
<name>A0A3D8QBH0_9HELO</name>
<dbReference type="Proteomes" id="UP000256328">
    <property type="component" value="Unassembled WGS sequence"/>
</dbReference>
<reference evidence="1 2" key="1">
    <citation type="journal article" date="2018" name="IMA Fungus">
        <title>IMA Genome-F 9: Draft genome sequence of Annulohypoxylon stygium, Aspergillus mulundensis, Berkeleyomyces basicola (syn. Thielaviopsis basicola), Ceratocystis smalleyi, two Cercospora beticola strains, Coleophoma cylindrospora, Fusarium fracticaudum, Phialophora cf. hyalina, and Morchella septimelata.</title>
        <authorList>
            <person name="Wingfield B.D."/>
            <person name="Bills G.F."/>
            <person name="Dong Y."/>
            <person name="Huang W."/>
            <person name="Nel W.J."/>
            <person name="Swalarsk-Parry B.S."/>
            <person name="Vaghefi N."/>
            <person name="Wilken P.M."/>
            <person name="An Z."/>
            <person name="de Beer Z.W."/>
            <person name="De Vos L."/>
            <person name="Chen L."/>
            <person name="Duong T.A."/>
            <person name="Gao Y."/>
            <person name="Hammerbacher A."/>
            <person name="Kikkert J.R."/>
            <person name="Li Y."/>
            <person name="Li H."/>
            <person name="Li K."/>
            <person name="Li Q."/>
            <person name="Liu X."/>
            <person name="Ma X."/>
            <person name="Naidoo K."/>
            <person name="Pethybridge S.J."/>
            <person name="Sun J."/>
            <person name="Steenkamp E.T."/>
            <person name="van der Nest M.A."/>
            <person name="van Wyk S."/>
            <person name="Wingfield M.J."/>
            <person name="Xiong C."/>
            <person name="Yue Q."/>
            <person name="Zhang X."/>
        </authorList>
    </citation>
    <scope>NUCLEOTIDE SEQUENCE [LARGE SCALE GENOMIC DNA]</scope>
    <source>
        <strain evidence="1 2">BP5796</strain>
    </source>
</reference>